<keyword evidence="3" id="KW-1185">Reference proteome</keyword>
<gene>
    <name evidence="2" type="ORF">AZE42_03509</name>
</gene>
<keyword evidence="1" id="KW-0732">Signal</keyword>
<reference evidence="2 3" key="1">
    <citation type="submission" date="2016-03" db="EMBL/GenBank/DDBJ databases">
        <title>Comparative genomics of the ectomycorrhizal sister species Rhizopogon vinicolor and Rhizopogon vesiculosus (Basidiomycota: Boletales) reveals a divergence of the mating type B locus.</title>
        <authorList>
            <person name="Mujic A.B."/>
            <person name="Kuo A."/>
            <person name="Tritt A."/>
            <person name="Lipzen A."/>
            <person name="Chen C."/>
            <person name="Johnson J."/>
            <person name="Sharma A."/>
            <person name="Barry K."/>
            <person name="Grigoriev I.V."/>
            <person name="Spatafora J.W."/>
        </authorList>
    </citation>
    <scope>NUCLEOTIDE SEQUENCE [LARGE SCALE GENOMIC DNA]</scope>
    <source>
        <strain evidence="2 3">AM-OR11-056</strain>
    </source>
</reference>
<feature type="chain" id="PRO_5013199094" evidence="1">
    <location>
        <begin position="16"/>
        <end position="34"/>
    </location>
</feature>
<evidence type="ECO:0000313" key="2">
    <source>
        <dbReference type="EMBL" id="OJA20953.1"/>
    </source>
</evidence>
<organism evidence="2 3">
    <name type="scientific">Rhizopogon vesiculosus</name>
    <dbReference type="NCBI Taxonomy" id="180088"/>
    <lineage>
        <taxon>Eukaryota</taxon>
        <taxon>Fungi</taxon>
        <taxon>Dikarya</taxon>
        <taxon>Basidiomycota</taxon>
        <taxon>Agaricomycotina</taxon>
        <taxon>Agaricomycetes</taxon>
        <taxon>Agaricomycetidae</taxon>
        <taxon>Boletales</taxon>
        <taxon>Suillineae</taxon>
        <taxon>Rhizopogonaceae</taxon>
        <taxon>Rhizopogon</taxon>
    </lineage>
</organism>
<dbReference type="AlphaFoldDB" id="A0A1J8R5N0"/>
<evidence type="ECO:0000256" key="1">
    <source>
        <dbReference type="SAM" id="SignalP"/>
    </source>
</evidence>
<accession>A0A1J8R5N0</accession>
<dbReference type="EMBL" id="LVVM01000337">
    <property type="protein sequence ID" value="OJA20953.1"/>
    <property type="molecule type" value="Genomic_DNA"/>
</dbReference>
<feature type="signal peptide" evidence="1">
    <location>
        <begin position="1"/>
        <end position="15"/>
    </location>
</feature>
<name>A0A1J8R5N0_9AGAM</name>
<dbReference type="Proteomes" id="UP000183567">
    <property type="component" value="Unassembled WGS sequence"/>
</dbReference>
<proteinExistence type="predicted"/>
<protein>
    <submittedName>
        <fullName evidence="2">Uncharacterized protein</fullName>
    </submittedName>
</protein>
<comment type="caution">
    <text evidence="2">The sequence shown here is derived from an EMBL/GenBank/DDBJ whole genome shotgun (WGS) entry which is preliminary data.</text>
</comment>
<evidence type="ECO:0000313" key="3">
    <source>
        <dbReference type="Proteomes" id="UP000183567"/>
    </source>
</evidence>
<sequence length="34" mass="3956">MGWSLTFWRKEVVVAFLFRLAPPVVREGDEHGPK</sequence>